<dbReference type="AlphaFoldDB" id="A0A1H8LAB9"/>
<dbReference type="OrthoDB" id="1013073at2"/>
<dbReference type="PRINTS" id="PR00038">
    <property type="entry name" value="HTHLUXR"/>
</dbReference>
<dbReference type="Pfam" id="PF00196">
    <property type="entry name" value="GerE"/>
    <property type="match status" value="1"/>
</dbReference>
<dbReference type="GO" id="GO:0006355">
    <property type="term" value="P:regulation of DNA-templated transcription"/>
    <property type="evidence" value="ECO:0007669"/>
    <property type="project" value="InterPro"/>
</dbReference>
<protein>
    <submittedName>
        <fullName evidence="6">Two component transcriptional regulator, LuxR family</fullName>
    </submittedName>
</protein>
<dbReference type="Pfam" id="PF00072">
    <property type="entry name" value="Response_reg"/>
    <property type="match status" value="1"/>
</dbReference>
<keyword evidence="7" id="KW-1185">Reference proteome</keyword>
<feature type="domain" description="Response regulatory" evidence="5">
    <location>
        <begin position="6"/>
        <end position="122"/>
    </location>
</feature>
<dbReference type="InterPro" id="IPR000792">
    <property type="entry name" value="Tscrpt_reg_LuxR_C"/>
</dbReference>
<keyword evidence="1 3" id="KW-0597">Phosphoprotein</keyword>
<dbReference type="PANTHER" id="PTHR45566">
    <property type="entry name" value="HTH-TYPE TRANSCRIPTIONAL REGULATOR YHJB-RELATED"/>
    <property type="match status" value="1"/>
</dbReference>
<dbReference type="Proteomes" id="UP000198657">
    <property type="component" value="Unassembled WGS sequence"/>
</dbReference>
<sequence length="212" mass="24008">MQNGDRILVADDHEIVRMSLIRMIKQLKPQAHLKEVNDFKTLYSAVSKDPYDLVILDVNMPNGSFQEAVSFIKLKQPDIKILVFSSQDEHIYAIRYLKIGADGYLTKESSMAKIDQALNAMLTSGRFISEEVKDAMISDSLKGTSQVTPIASLSNRELQIANKLVEGIPLKELSHTLNLHSSTISTYKNRLFEKLNIQSIPELVEILRLYKE</sequence>
<dbReference type="PROSITE" id="PS50043">
    <property type="entry name" value="HTH_LUXR_2"/>
    <property type="match status" value="1"/>
</dbReference>
<evidence type="ECO:0000259" key="5">
    <source>
        <dbReference type="PROSITE" id="PS50110"/>
    </source>
</evidence>
<dbReference type="InterPro" id="IPR036388">
    <property type="entry name" value="WH-like_DNA-bd_sf"/>
</dbReference>
<dbReference type="STRING" id="604089.SAMN04487942_1596"/>
<dbReference type="SMART" id="SM00421">
    <property type="entry name" value="HTH_LUXR"/>
    <property type="match status" value="1"/>
</dbReference>
<dbReference type="Gene3D" id="3.40.50.2300">
    <property type="match status" value="1"/>
</dbReference>
<organism evidence="6 7">
    <name type="scientific">Flavobacterium sinopsychrotolerans</name>
    <dbReference type="NCBI Taxonomy" id="604089"/>
    <lineage>
        <taxon>Bacteria</taxon>
        <taxon>Pseudomonadati</taxon>
        <taxon>Bacteroidota</taxon>
        <taxon>Flavobacteriia</taxon>
        <taxon>Flavobacteriales</taxon>
        <taxon>Flavobacteriaceae</taxon>
        <taxon>Flavobacterium</taxon>
    </lineage>
</organism>
<evidence type="ECO:0000313" key="6">
    <source>
        <dbReference type="EMBL" id="SEO02031.1"/>
    </source>
</evidence>
<feature type="modified residue" description="4-aspartylphosphate" evidence="3">
    <location>
        <position position="57"/>
    </location>
</feature>
<dbReference type="InterPro" id="IPR051015">
    <property type="entry name" value="EvgA-like"/>
</dbReference>
<dbReference type="Gene3D" id="1.10.10.10">
    <property type="entry name" value="Winged helix-like DNA-binding domain superfamily/Winged helix DNA-binding domain"/>
    <property type="match status" value="1"/>
</dbReference>
<dbReference type="InterPro" id="IPR058245">
    <property type="entry name" value="NreC/VraR/RcsB-like_REC"/>
</dbReference>
<evidence type="ECO:0000259" key="4">
    <source>
        <dbReference type="PROSITE" id="PS50043"/>
    </source>
</evidence>
<dbReference type="PROSITE" id="PS50110">
    <property type="entry name" value="RESPONSE_REGULATORY"/>
    <property type="match status" value="1"/>
</dbReference>
<accession>A0A1H8LAB9</accession>
<feature type="domain" description="HTH luxR-type" evidence="4">
    <location>
        <begin position="146"/>
        <end position="211"/>
    </location>
</feature>
<dbReference type="InterPro" id="IPR001789">
    <property type="entry name" value="Sig_transdc_resp-reg_receiver"/>
</dbReference>
<dbReference type="SUPFAM" id="SSF46894">
    <property type="entry name" value="C-terminal effector domain of the bipartite response regulators"/>
    <property type="match status" value="1"/>
</dbReference>
<dbReference type="PANTHER" id="PTHR45566:SF1">
    <property type="entry name" value="HTH-TYPE TRANSCRIPTIONAL REGULATOR YHJB-RELATED"/>
    <property type="match status" value="1"/>
</dbReference>
<dbReference type="SMART" id="SM00448">
    <property type="entry name" value="REC"/>
    <property type="match status" value="1"/>
</dbReference>
<evidence type="ECO:0000256" key="1">
    <source>
        <dbReference type="ARBA" id="ARBA00022553"/>
    </source>
</evidence>
<dbReference type="EMBL" id="FODN01000002">
    <property type="protein sequence ID" value="SEO02031.1"/>
    <property type="molecule type" value="Genomic_DNA"/>
</dbReference>
<dbReference type="SUPFAM" id="SSF52172">
    <property type="entry name" value="CheY-like"/>
    <property type="match status" value="1"/>
</dbReference>
<evidence type="ECO:0000256" key="3">
    <source>
        <dbReference type="PROSITE-ProRule" id="PRU00169"/>
    </source>
</evidence>
<evidence type="ECO:0000256" key="2">
    <source>
        <dbReference type="ARBA" id="ARBA00023125"/>
    </source>
</evidence>
<dbReference type="GO" id="GO:0000160">
    <property type="term" value="P:phosphorelay signal transduction system"/>
    <property type="evidence" value="ECO:0007669"/>
    <property type="project" value="InterPro"/>
</dbReference>
<reference evidence="7" key="1">
    <citation type="submission" date="2016-10" db="EMBL/GenBank/DDBJ databases">
        <authorList>
            <person name="Varghese N."/>
            <person name="Submissions S."/>
        </authorList>
    </citation>
    <scope>NUCLEOTIDE SEQUENCE [LARGE SCALE GENOMIC DNA]</scope>
    <source>
        <strain evidence="7">CGMCC 1.8704</strain>
    </source>
</reference>
<dbReference type="InterPro" id="IPR011006">
    <property type="entry name" value="CheY-like_superfamily"/>
</dbReference>
<proteinExistence type="predicted"/>
<dbReference type="GO" id="GO:0003677">
    <property type="term" value="F:DNA binding"/>
    <property type="evidence" value="ECO:0007669"/>
    <property type="project" value="UniProtKB-KW"/>
</dbReference>
<evidence type="ECO:0000313" key="7">
    <source>
        <dbReference type="Proteomes" id="UP000198657"/>
    </source>
</evidence>
<dbReference type="RefSeq" id="WP_091168796.1">
    <property type="nucleotide sequence ID" value="NZ_CBCSFM010000002.1"/>
</dbReference>
<name>A0A1H8LAB9_9FLAO</name>
<keyword evidence="2" id="KW-0238">DNA-binding</keyword>
<dbReference type="InterPro" id="IPR016032">
    <property type="entry name" value="Sig_transdc_resp-reg_C-effctor"/>
</dbReference>
<gene>
    <name evidence="6" type="ORF">SAMN04487942_1596</name>
</gene>
<dbReference type="CDD" id="cd17535">
    <property type="entry name" value="REC_NarL-like"/>
    <property type="match status" value="1"/>
</dbReference>